<dbReference type="EMBL" id="JACNJZ010000101">
    <property type="protein sequence ID" value="MBC8317715.1"/>
    <property type="molecule type" value="Genomic_DNA"/>
</dbReference>
<sequence>MQKIAFCLMILFALTATTVHAGAGHDHAVELTQTQVLEKASGFVASIVEKGKLDDSWTEIKPQDPKENSRHEWVVAFFNPAEKDNDKQTLYMFLTMSGEYIAANFTGK</sequence>
<feature type="chain" id="PRO_5035183444" evidence="1">
    <location>
        <begin position="22"/>
        <end position="108"/>
    </location>
</feature>
<dbReference type="AlphaFoldDB" id="A0A8J6ND04"/>
<dbReference type="Proteomes" id="UP000614424">
    <property type="component" value="Unassembled WGS sequence"/>
</dbReference>
<protein>
    <submittedName>
        <fullName evidence="2">Uncharacterized protein</fullName>
    </submittedName>
</protein>
<dbReference type="InterPro" id="IPR045503">
    <property type="entry name" value="DUF6488"/>
</dbReference>
<accession>A0A8J6ND04</accession>
<evidence type="ECO:0000256" key="1">
    <source>
        <dbReference type="SAM" id="SignalP"/>
    </source>
</evidence>
<reference evidence="2 3" key="1">
    <citation type="submission" date="2020-08" db="EMBL/GenBank/DDBJ databases">
        <title>Bridging the membrane lipid divide: bacteria of the FCB group superphylum have the potential to synthesize archaeal ether lipids.</title>
        <authorList>
            <person name="Villanueva L."/>
            <person name="Von Meijenfeldt F.A.B."/>
            <person name="Westbye A.B."/>
            <person name="Yadav S."/>
            <person name="Hopmans E.C."/>
            <person name="Dutilh B.E."/>
            <person name="Sinninghe Damste J.S."/>
        </authorList>
    </citation>
    <scope>NUCLEOTIDE SEQUENCE [LARGE SCALE GENOMIC DNA]</scope>
    <source>
        <strain evidence="2">NIOZ-UU47</strain>
    </source>
</reference>
<proteinExistence type="predicted"/>
<name>A0A8J6ND04_9BACT</name>
<feature type="signal peptide" evidence="1">
    <location>
        <begin position="1"/>
        <end position="21"/>
    </location>
</feature>
<comment type="caution">
    <text evidence="2">The sequence shown here is derived from an EMBL/GenBank/DDBJ whole genome shotgun (WGS) entry which is preliminary data.</text>
</comment>
<evidence type="ECO:0000313" key="3">
    <source>
        <dbReference type="Proteomes" id="UP000614424"/>
    </source>
</evidence>
<dbReference type="Pfam" id="PF20098">
    <property type="entry name" value="DUF6488"/>
    <property type="match status" value="1"/>
</dbReference>
<keyword evidence="1" id="KW-0732">Signal</keyword>
<gene>
    <name evidence="2" type="ORF">H8E41_07390</name>
</gene>
<evidence type="ECO:0000313" key="2">
    <source>
        <dbReference type="EMBL" id="MBC8317715.1"/>
    </source>
</evidence>
<organism evidence="2 3">
    <name type="scientific">Candidatus Desulfobia pelagia</name>
    <dbReference type="NCBI Taxonomy" id="2841692"/>
    <lineage>
        <taxon>Bacteria</taxon>
        <taxon>Pseudomonadati</taxon>
        <taxon>Thermodesulfobacteriota</taxon>
        <taxon>Desulfobulbia</taxon>
        <taxon>Desulfobulbales</taxon>
        <taxon>Desulfobulbaceae</taxon>
        <taxon>Candidatus Desulfobia</taxon>
    </lineage>
</organism>